<dbReference type="AlphaFoldDB" id="C5G0D4"/>
<proteinExistence type="predicted"/>
<evidence type="ECO:0000313" key="2">
    <source>
        <dbReference type="Proteomes" id="UP000002035"/>
    </source>
</evidence>
<dbReference type="OMA" id="ACPIDKG"/>
<dbReference type="OrthoDB" id="4174307at2759"/>
<dbReference type="eggNOG" id="ENOG502ST16">
    <property type="taxonomic scope" value="Eukaryota"/>
</dbReference>
<dbReference type="HOGENOM" id="CLU_080491_0_0_1"/>
<keyword evidence="2" id="KW-1185">Reference proteome</keyword>
<evidence type="ECO:0000313" key="1">
    <source>
        <dbReference type="EMBL" id="EEQ35587.1"/>
    </source>
</evidence>
<organism evidence="1 2">
    <name type="scientific">Arthroderma otae (strain ATCC MYA-4605 / CBS 113480)</name>
    <name type="common">Microsporum canis</name>
    <dbReference type="NCBI Taxonomy" id="554155"/>
    <lineage>
        <taxon>Eukaryota</taxon>
        <taxon>Fungi</taxon>
        <taxon>Dikarya</taxon>
        <taxon>Ascomycota</taxon>
        <taxon>Pezizomycotina</taxon>
        <taxon>Eurotiomycetes</taxon>
        <taxon>Eurotiomycetidae</taxon>
        <taxon>Onygenales</taxon>
        <taxon>Arthrodermataceae</taxon>
        <taxon>Microsporum</taxon>
    </lineage>
</organism>
<name>C5G0D4_ARTOC</name>
<sequence>MASPFQINSYNITVHGPGVIPVQFMEAQINNIYVEFLRVSTEGMTILEKNLAKNHVIIKMDFVRSVAGYDGARLAMDVDYDAVHDPQGSYVPGKMVFKPVKYRYSSNSSLCTFEIRLNSTITVSHLIEILLRHNLQFFHFVIINDKYYGCRDFITQALALLGYYRYVQPVVIGTLPSMSGLPSNIYKVLGMRFPSGGEDPLECLISKGWFSAYGRIESSDMGYGN</sequence>
<dbReference type="RefSeq" id="XP_002843323.1">
    <property type="nucleotide sequence ID" value="XM_002843277.1"/>
</dbReference>
<dbReference type="VEuPathDB" id="FungiDB:MCYG_08406"/>
<dbReference type="Proteomes" id="UP000002035">
    <property type="component" value="Unassembled WGS sequence"/>
</dbReference>
<gene>
    <name evidence="1" type="ORF">MCYG_08406</name>
</gene>
<accession>C5G0D4</accession>
<reference evidence="2" key="1">
    <citation type="journal article" date="2012" name="MBio">
        <title>Comparative genome analysis of Trichophyton rubrum and related dermatophytes reveals candidate genes involved in infection.</title>
        <authorList>
            <person name="Martinez D.A."/>
            <person name="Oliver B.G."/>
            <person name="Graeser Y."/>
            <person name="Goldberg J.M."/>
            <person name="Li W."/>
            <person name="Martinez-Rossi N.M."/>
            <person name="Monod M."/>
            <person name="Shelest E."/>
            <person name="Barton R.C."/>
            <person name="Birch E."/>
            <person name="Brakhage A.A."/>
            <person name="Chen Z."/>
            <person name="Gurr S.J."/>
            <person name="Heiman D."/>
            <person name="Heitman J."/>
            <person name="Kosti I."/>
            <person name="Rossi A."/>
            <person name="Saif S."/>
            <person name="Samalova M."/>
            <person name="Saunders C.W."/>
            <person name="Shea T."/>
            <person name="Summerbell R.C."/>
            <person name="Xu J."/>
            <person name="Young S."/>
            <person name="Zeng Q."/>
            <person name="Birren B.W."/>
            <person name="Cuomo C.A."/>
            <person name="White T.C."/>
        </authorList>
    </citation>
    <scope>NUCLEOTIDE SEQUENCE [LARGE SCALE GENOMIC DNA]</scope>
    <source>
        <strain evidence="2">ATCC MYA-4605 / CBS 113480</strain>
    </source>
</reference>
<dbReference type="EMBL" id="DS995708">
    <property type="protein sequence ID" value="EEQ35587.1"/>
    <property type="molecule type" value="Genomic_DNA"/>
</dbReference>
<protein>
    <submittedName>
        <fullName evidence="1">Uncharacterized protein</fullName>
    </submittedName>
</protein>
<dbReference type="GeneID" id="9227381"/>